<evidence type="ECO:0000313" key="3">
    <source>
        <dbReference type="EMBL" id="MCX2723748.1"/>
    </source>
</evidence>
<dbReference type="RefSeq" id="WP_265963514.1">
    <property type="nucleotide sequence ID" value="NZ_JAPEVI010000003.1"/>
</dbReference>
<feature type="transmembrane region" description="Helical" evidence="1">
    <location>
        <begin position="142"/>
        <end position="167"/>
    </location>
</feature>
<keyword evidence="4" id="KW-1185">Reference proteome</keyword>
<reference evidence="3 4" key="1">
    <citation type="journal article" date="2016" name="Int. J. Syst. Evol. Microbiol.">
        <title>Labrenzia salina sp. nov., isolated from the rhizosphere of the halophyte Arthrocnemum macrostachyum.</title>
        <authorList>
            <person name="Camacho M."/>
            <person name="Redondo-Gomez S."/>
            <person name="Rodriguez-Llorente I."/>
            <person name="Rohde M."/>
            <person name="Sproer C."/>
            <person name="Schumann P."/>
            <person name="Klenk H.P."/>
            <person name="Montero-Calasanz M.D.C."/>
        </authorList>
    </citation>
    <scope>NUCLEOTIDE SEQUENCE [LARGE SCALE GENOMIC DNA]</scope>
    <source>
        <strain evidence="3 4">DSM 29163</strain>
    </source>
</reference>
<evidence type="ECO:0000256" key="2">
    <source>
        <dbReference type="SAM" id="SignalP"/>
    </source>
</evidence>
<feature type="transmembrane region" description="Helical" evidence="1">
    <location>
        <begin position="179"/>
        <end position="196"/>
    </location>
</feature>
<protein>
    <submittedName>
        <fullName evidence="3">HupE/UreJ family protein</fullName>
    </submittedName>
</protein>
<feature type="transmembrane region" description="Helical" evidence="1">
    <location>
        <begin position="113"/>
        <end position="130"/>
    </location>
</feature>
<name>A0ABT3R3F9_9HYPH</name>
<dbReference type="Proteomes" id="UP001300261">
    <property type="component" value="Unassembled WGS sequence"/>
</dbReference>
<organism evidence="3 4">
    <name type="scientific">Roseibium salinum</name>
    <dbReference type="NCBI Taxonomy" id="1604349"/>
    <lineage>
        <taxon>Bacteria</taxon>
        <taxon>Pseudomonadati</taxon>
        <taxon>Pseudomonadota</taxon>
        <taxon>Alphaproteobacteria</taxon>
        <taxon>Hyphomicrobiales</taxon>
        <taxon>Stappiaceae</taxon>
        <taxon>Roseibium</taxon>
    </lineage>
</organism>
<feature type="transmembrane region" description="Helical" evidence="1">
    <location>
        <begin position="37"/>
        <end position="57"/>
    </location>
</feature>
<feature type="chain" id="PRO_5046706787" evidence="2">
    <location>
        <begin position="22"/>
        <end position="197"/>
    </location>
</feature>
<comment type="caution">
    <text evidence="3">The sequence shown here is derived from an EMBL/GenBank/DDBJ whole genome shotgun (WGS) entry which is preliminary data.</text>
</comment>
<feature type="transmembrane region" description="Helical" evidence="1">
    <location>
        <begin position="64"/>
        <end position="83"/>
    </location>
</feature>
<proteinExistence type="predicted"/>
<feature type="transmembrane region" description="Helical" evidence="1">
    <location>
        <begin position="89"/>
        <end position="108"/>
    </location>
</feature>
<dbReference type="EMBL" id="JAPEVI010000003">
    <property type="protein sequence ID" value="MCX2723748.1"/>
    <property type="molecule type" value="Genomic_DNA"/>
</dbReference>
<keyword evidence="2" id="KW-0732">Signal</keyword>
<feature type="signal peptide" evidence="2">
    <location>
        <begin position="1"/>
        <end position="21"/>
    </location>
</feature>
<keyword evidence="1" id="KW-0812">Transmembrane</keyword>
<dbReference type="Pfam" id="PF04955">
    <property type="entry name" value="HupE_UreJ"/>
    <property type="match status" value="1"/>
</dbReference>
<keyword evidence="1" id="KW-0472">Membrane</keyword>
<sequence length="197" mass="19532">MIIRLALAAALSVSAASPALAHVDPSVHGSFAAGFTHPLFGTDHVLAMIAVGLWAALLGGRALWALPTAFVGAMIAGFALSLAGAPLPYVEPLILASVIVFGVAVALALRLPLGFSAALVAAFGVCHGYAHGGEIGSAGEFGYAAGFVLATALLHAAGLLIGHGAHIAARNDPAWATRVIRGLGVVTALGGLYLTAG</sequence>
<evidence type="ECO:0000256" key="1">
    <source>
        <dbReference type="SAM" id="Phobius"/>
    </source>
</evidence>
<dbReference type="InterPro" id="IPR007038">
    <property type="entry name" value="HupE_UreJ"/>
</dbReference>
<accession>A0ABT3R3F9</accession>
<evidence type="ECO:0000313" key="4">
    <source>
        <dbReference type="Proteomes" id="UP001300261"/>
    </source>
</evidence>
<dbReference type="PIRSF" id="PIRSF016919">
    <property type="entry name" value="HupE_UreJ"/>
    <property type="match status" value="1"/>
</dbReference>
<keyword evidence="1" id="KW-1133">Transmembrane helix</keyword>
<gene>
    <name evidence="3" type="ORF">ON753_15450</name>
</gene>